<feature type="chain" id="PRO_5045163362" evidence="1">
    <location>
        <begin position="21"/>
        <end position="204"/>
    </location>
</feature>
<name>A0ABR4GHH6_9EURO</name>
<dbReference type="InterPro" id="IPR011013">
    <property type="entry name" value="Gal_mutarotase_sf_dom"/>
</dbReference>
<keyword evidence="1" id="KW-0732">Signal</keyword>
<protein>
    <submittedName>
        <fullName evidence="2">Galactose mutarotase-like domain-containing protein</fullName>
    </submittedName>
</protein>
<organism evidence="2 3">
    <name type="scientific">Aspergillus keveii</name>
    <dbReference type="NCBI Taxonomy" id="714993"/>
    <lineage>
        <taxon>Eukaryota</taxon>
        <taxon>Fungi</taxon>
        <taxon>Dikarya</taxon>
        <taxon>Ascomycota</taxon>
        <taxon>Pezizomycotina</taxon>
        <taxon>Eurotiomycetes</taxon>
        <taxon>Eurotiomycetidae</taxon>
        <taxon>Eurotiales</taxon>
        <taxon>Aspergillaceae</taxon>
        <taxon>Aspergillus</taxon>
        <taxon>Aspergillus subgen. Nidulantes</taxon>
    </lineage>
</organism>
<reference evidence="2 3" key="1">
    <citation type="submission" date="2024-07" db="EMBL/GenBank/DDBJ databases">
        <title>Section-level genome sequencing and comparative genomics of Aspergillus sections Usti and Cavernicolus.</title>
        <authorList>
            <consortium name="Lawrence Berkeley National Laboratory"/>
            <person name="Nybo J.L."/>
            <person name="Vesth T.C."/>
            <person name="Theobald S."/>
            <person name="Frisvad J.C."/>
            <person name="Larsen T.O."/>
            <person name="Kjaerboelling I."/>
            <person name="Rothschild-Mancinelli K."/>
            <person name="Lyhne E.K."/>
            <person name="Kogle M.E."/>
            <person name="Barry K."/>
            <person name="Clum A."/>
            <person name="Na H."/>
            <person name="Ledsgaard L."/>
            <person name="Lin J."/>
            <person name="Lipzen A."/>
            <person name="Kuo A."/>
            <person name="Riley R."/>
            <person name="Mondo S."/>
            <person name="Labutti K."/>
            <person name="Haridas S."/>
            <person name="Pangalinan J."/>
            <person name="Salamov A.A."/>
            <person name="Simmons B.A."/>
            <person name="Magnuson J.K."/>
            <person name="Chen J."/>
            <person name="Drula E."/>
            <person name="Henrissat B."/>
            <person name="Wiebenga A."/>
            <person name="Lubbers R.J."/>
            <person name="Gomes A.C."/>
            <person name="Makela M.R."/>
            <person name="Stajich J."/>
            <person name="Grigoriev I.V."/>
            <person name="Mortensen U.H."/>
            <person name="De Vries R.P."/>
            <person name="Baker S.E."/>
            <person name="Andersen M.R."/>
        </authorList>
    </citation>
    <scope>NUCLEOTIDE SEQUENCE [LARGE SCALE GENOMIC DNA]</scope>
    <source>
        <strain evidence="2 3">CBS 209.92</strain>
    </source>
</reference>
<dbReference type="SUPFAM" id="SSF74650">
    <property type="entry name" value="Galactose mutarotase-like"/>
    <property type="match status" value="1"/>
</dbReference>
<comment type="caution">
    <text evidence="2">The sequence shown here is derived from an EMBL/GenBank/DDBJ whole genome shotgun (WGS) entry which is preliminary data.</text>
</comment>
<accession>A0ABR4GHH6</accession>
<evidence type="ECO:0000256" key="1">
    <source>
        <dbReference type="SAM" id="SignalP"/>
    </source>
</evidence>
<proteinExistence type="predicted"/>
<sequence length="204" mass="22850">MRFFKRGVLALASFLTTTNGYINLTDTETSLVLSNDRLYMSLHKSQATPLTLTLDGQDLLGTGKGPYVDCHCVPSGSWAPGNKGSAIYTLIQDIDSTNTLYAGIITQDTYVSTNRSIEQYWFLREGETGLHTFTRVYYYNESQPYLNGMGDLRTLFRPNLTLWTHLFSGEGNWAPLPASEFLGGDTDAQDATWDLRRSQDDAYV</sequence>
<dbReference type="Proteomes" id="UP001610563">
    <property type="component" value="Unassembled WGS sequence"/>
</dbReference>
<gene>
    <name evidence="2" type="ORF">BJX66DRAFT_47784</name>
</gene>
<dbReference type="EMBL" id="JBFTWV010000013">
    <property type="protein sequence ID" value="KAL2798492.1"/>
    <property type="molecule type" value="Genomic_DNA"/>
</dbReference>
<evidence type="ECO:0000313" key="2">
    <source>
        <dbReference type="EMBL" id="KAL2798492.1"/>
    </source>
</evidence>
<evidence type="ECO:0000313" key="3">
    <source>
        <dbReference type="Proteomes" id="UP001610563"/>
    </source>
</evidence>
<keyword evidence="3" id="KW-1185">Reference proteome</keyword>
<feature type="signal peptide" evidence="1">
    <location>
        <begin position="1"/>
        <end position="20"/>
    </location>
</feature>